<dbReference type="PANTHER" id="PTHR24204">
    <property type="entry name" value="INSULIN GENE ENHANCER PROTEIN"/>
    <property type="match status" value="1"/>
</dbReference>
<dbReference type="AlphaFoldDB" id="A0A9J6C463"/>
<dbReference type="Pfam" id="PF00412">
    <property type="entry name" value="LIM"/>
    <property type="match status" value="2"/>
</dbReference>
<evidence type="ECO:0000256" key="16">
    <source>
        <dbReference type="PROSITE-ProRule" id="PRU00125"/>
    </source>
</evidence>
<keyword evidence="12" id="KW-0804">Transcription</keyword>
<dbReference type="SUPFAM" id="SSF57716">
    <property type="entry name" value="Glucocorticoid receptor-like (DNA-binding domain)"/>
    <property type="match status" value="1"/>
</dbReference>
<dbReference type="FunFam" id="1.10.10.60:FF:000041">
    <property type="entry name" value="insulin gene enhancer protein ISL-1"/>
    <property type="match status" value="1"/>
</dbReference>
<dbReference type="GO" id="GO:0046872">
    <property type="term" value="F:metal ion binding"/>
    <property type="evidence" value="ECO:0007669"/>
    <property type="project" value="UniProtKB-KW"/>
</dbReference>
<keyword evidence="11" id="KW-0010">Activator</keyword>
<dbReference type="Gene3D" id="1.10.10.60">
    <property type="entry name" value="Homeodomain-like"/>
    <property type="match status" value="1"/>
</dbReference>
<feature type="DNA-binding region" description="Homeobox" evidence="15">
    <location>
        <begin position="237"/>
        <end position="296"/>
    </location>
</feature>
<keyword evidence="22" id="KW-1185">Reference proteome</keyword>
<evidence type="ECO:0000313" key="21">
    <source>
        <dbReference type="EMBL" id="KAG5676701.1"/>
    </source>
</evidence>
<evidence type="ECO:0000256" key="7">
    <source>
        <dbReference type="ARBA" id="ARBA00023015"/>
    </source>
</evidence>
<proteinExistence type="predicted"/>
<feature type="region of interest" description="Disordered" evidence="18">
    <location>
        <begin position="182"/>
        <end position="239"/>
    </location>
</feature>
<evidence type="ECO:0000256" key="18">
    <source>
        <dbReference type="SAM" id="MobiDB-lite"/>
    </source>
</evidence>
<keyword evidence="13 15" id="KW-0539">Nucleus</keyword>
<dbReference type="SUPFAM" id="SSF46689">
    <property type="entry name" value="Homeodomain-like"/>
    <property type="match status" value="1"/>
</dbReference>
<feature type="domain" description="Homeobox" evidence="20">
    <location>
        <begin position="235"/>
        <end position="295"/>
    </location>
</feature>
<sequence>MADIKGGLLQPQSFNHHRPYHHHDEFIQPTLIENENCGNYAYNQSGIKIHDQYILRVAPDLEWHAACLKCQECRQFLDESCTCFVRDGKTYCKRDYVRLFGTKCDKCGNSFCKNDFVMRAKTKIYHIKCFRCSACERQLNPGDEFALRDGGALYCKNDHDQIEKMKSEERSSCQLAELNNNKPTQESTIKQQSTCNIKRSSSSDDFGSLSDSDSESDSYKSSSNRREKHTHTLNGKPARVRTVLNEKQLSMLRACYQMNSRPDSLVKEQLVEMTGLSARVVRVWFQNKRCKDKKKAIEVKMQMHQEKEGKISFMQGIPLIASPPVKHESPVNHQGYEVTKYQPPWRTFSDFAMQNDSDDCTSTPAFQHLVNQLHGYDLSEEAALHNYNDHSMDWHKNRESTDSYQESEGSISGSL</sequence>
<dbReference type="PROSITE" id="PS00027">
    <property type="entry name" value="HOMEOBOX_1"/>
    <property type="match status" value="1"/>
</dbReference>
<evidence type="ECO:0000256" key="14">
    <source>
        <dbReference type="ARBA" id="ARBA00041167"/>
    </source>
</evidence>
<feature type="domain" description="LIM zinc-binding" evidence="19">
    <location>
        <begin position="32"/>
        <end position="101"/>
    </location>
</feature>
<evidence type="ECO:0000259" key="19">
    <source>
        <dbReference type="PROSITE" id="PS50023"/>
    </source>
</evidence>
<evidence type="ECO:0000256" key="2">
    <source>
        <dbReference type="ARBA" id="ARBA00022473"/>
    </source>
</evidence>
<dbReference type="InterPro" id="IPR001781">
    <property type="entry name" value="Znf_LIM"/>
</dbReference>
<evidence type="ECO:0000256" key="15">
    <source>
        <dbReference type="PROSITE-ProRule" id="PRU00108"/>
    </source>
</evidence>
<evidence type="ECO:0000256" key="10">
    <source>
        <dbReference type="ARBA" id="ARBA00023155"/>
    </source>
</evidence>
<evidence type="ECO:0000259" key="20">
    <source>
        <dbReference type="PROSITE" id="PS50071"/>
    </source>
</evidence>
<evidence type="ECO:0000256" key="3">
    <source>
        <dbReference type="ARBA" id="ARBA00022723"/>
    </source>
</evidence>
<dbReference type="PROSITE" id="PS50071">
    <property type="entry name" value="HOMEOBOX_2"/>
    <property type="match status" value="1"/>
</dbReference>
<evidence type="ECO:0000256" key="6">
    <source>
        <dbReference type="ARBA" id="ARBA00022833"/>
    </source>
</evidence>
<dbReference type="GO" id="GO:0045944">
    <property type="term" value="P:positive regulation of transcription by RNA polymerase II"/>
    <property type="evidence" value="ECO:0007669"/>
    <property type="project" value="InterPro"/>
</dbReference>
<evidence type="ECO:0000256" key="12">
    <source>
        <dbReference type="ARBA" id="ARBA00023163"/>
    </source>
</evidence>
<dbReference type="PROSITE" id="PS50023">
    <property type="entry name" value="LIM_DOMAIN_2"/>
    <property type="match status" value="2"/>
</dbReference>
<keyword evidence="2" id="KW-0217">Developmental protein</keyword>
<dbReference type="SMART" id="SM00132">
    <property type="entry name" value="LIM"/>
    <property type="match status" value="2"/>
</dbReference>
<name>A0A9J6C463_POLVA</name>
<dbReference type="PANTHER" id="PTHR24204:SF8">
    <property type="entry name" value="TAILUP, ISOFORM A"/>
    <property type="match status" value="1"/>
</dbReference>
<keyword evidence="9 15" id="KW-0238">DNA-binding</keyword>
<dbReference type="SMART" id="SM00389">
    <property type="entry name" value="HOX"/>
    <property type="match status" value="1"/>
</dbReference>
<gene>
    <name evidence="21" type="ORF">PVAND_006515</name>
</gene>
<dbReference type="PROSITE" id="PS00478">
    <property type="entry name" value="LIM_DOMAIN_1"/>
    <property type="match status" value="1"/>
</dbReference>
<evidence type="ECO:0000256" key="8">
    <source>
        <dbReference type="ARBA" id="ARBA00023038"/>
    </source>
</evidence>
<dbReference type="GO" id="GO:0007409">
    <property type="term" value="P:axonogenesis"/>
    <property type="evidence" value="ECO:0007669"/>
    <property type="project" value="TreeGrafter"/>
</dbReference>
<evidence type="ECO:0000256" key="13">
    <source>
        <dbReference type="ARBA" id="ARBA00023242"/>
    </source>
</evidence>
<evidence type="ECO:0000256" key="4">
    <source>
        <dbReference type="ARBA" id="ARBA00022737"/>
    </source>
</evidence>
<dbReference type="GO" id="GO:0000981">
    <property type="term" value="F:DNA-binding transcription factor activity, RNA polymerase II-specific"/>
    <property type="evidence" value="ECO:0007669"/>
    <property type="project" value="InterPro"/>
</dbReference>
<dbReference type="Proteomes" id="UP001107558">
    <property type="component" value="Chromosome 2"/>
</dbReference>
<dbReference type="CDD" id="cd09374">
    <property type="entry name" value="LIM2_Isl"/>
    <property type="match status" value="1"/>
</dbReference>
<dbReference type="OrthoDB" id="125004at2759"/>
<comment type="caution">
    <text evidence="21">The sequence shown here is derived from an EMBL/GenBank/DDBJ whole genome shotgun (WGS) entry which is preliminary data.</text>
</comment>
<keyword evidence="5" id="KW-0221">Differentiation</keyword>
<dbReference type="InterPro" id="IPR017970">
    <property type="entry name" value="Homeobox_CS"/>
</dbReference>
<evidence type="ECO:0000256" key="5">
    <source>
        <dbReference type="ARBA" id="ARBA00022782"/>
    </source>
</evidence>
<organism evidence="21 22">
    <name type="scientific">Polypedilum vanderplanki</name>
    <name type="common">Sleeping chironomid midge</name>
    <dbReference type="NCBI Taxonomy" id="319348"/>
    <lineage>
        <taxon>Eukaryota</taxon>
        <taxon>Metazoa</taxon>
        <taxon>Ecdysozoa</taxon>
        <taxon>Arthropoda</taxon>
        <taxon>Hexapoda</taxon>
        <taxon>Insecta</taxon>
        <taxon>Pterygota</taxon>
        <taxon>Neoptera</taxon>
        <taxon>Endopterygota</taxon>
        <taxon>Diptera</taxon>
        <taxon>Nematocera</taxon>
        <taxon>Chironomoidea</taxon>
        <taxon>Chironomidae</taxon>
        <taxon>Chironominae</taxon>
        <taxon>Polypedilum</taxon>
        <taxon>Polypedilum</taxon>
    </lineage>
</organism>
<dbReference type="FunFam" id="2.10.110.10:FF:000056">
    <property type="entry name" value="insulin gene enhancer protein ISL-1"/>
    <property type="match status" value="1"/>
</dbReference>
<dbReference type="GO" id="GO:0003677">
    <property type="term" value="F:DNA binding"/>
    <property type="evidence" value="ECO:0007669"/>
    <property type="project" value="UniProtKB-UniRule"/>
</dbReference>
<keyword evidence="3 16" id="KW-0479">Metal-binding</keyword>
<dbReference type="EMBL" id="JADBJN010000002">
    <property type="protein sequence ID" value="KAG5676701.1"/>
    <property type="molecule type" value="Genomic_DNA"/>
</dbReference>
<dbReference type="CDD" id="cd00086">
    <property type="entry name" value="homeodomain"/>
    <property type="match status" value="1"/>
</dbReference>
<dbReference type="CDD" id="cd09366">
    <property type="entry name" value="LIM1_Isl"/>
    <property type="match status" value="1"/>
</dbReference>
<keyword evidence="6 16" id="KW-0862">Zinc</keyword>
<comment type="subcellular location">
    <subcellularLocation>
        <location evidence="1 15 17">Nucleus</location>
    </subcellularLocation>
</comment>
<protein>
    <recommendedName>
        <fullName evidence="14">Insulin gene enhancer protein ISL-1</fullName>
    </recommendedName>
</protein>
<dbReference type="InterPro" id="IPR047169">
    <property type="entry name" value="ISL1/2-like"/>
</dbReference>
<keyword evidence="8 16" id="KW-0440">LIM domain</keyword>
<evidence type="ECO:0000313" key="22">
    <source>
        <dbReference type="Proteomes" id="UP001107558"/>
    </source>
</evidence>
<feature type="domain" description="LIM zinc-binding" evidence="19">
    <location>
        <begin position="102"/>
        <end position="165"/>
    </location>
</feature>
<dbReference type="GO" id="GO:0048665">
    <property type="term" value="P:neuron fate specification"/>
    <property type="evidence" value="ECO:0007669"/>
    <property type="project" value="InterPro"/>
</dbReference>
<evidence type="ECO:0000256" key="1">
    <source>
        <dbReference type="ARBA" id="ARBA00004123"/>
    </source>
</evidence>
<accession>A0A9J6C463</accession>
<feature type="compositionally biased region" description="Polar residues" evidence="18">
    <location>
        <begin position="182"/>
        <end position="199"/>
    </location>
</feature>
<evidence type="ECO:0000256" key="9">
    <source>
        <dbReference type="ARBA" id="ARBA00023125"/>
    </source>
</evidence>
<reference evidence="21" key="1">
    <citation type="submission" date="2021-03" db="EMBL/GenBank/DDBJ databases">
        <title>Chromosome level genome of the anhydrobiotic midge Polypedilum vanderplanki.</title>
        <authorList>
            <person name="Yoshida Y."/>
            <person name="Kikawada T."/>
            <person name="Gusev O."/>
        </authorList>
    </citation>
    <scope>NUCLEOTIDE SEQUENCE</scope>
    <source>
        <strain evidence="21">NIAS01</strain>
        <tissue evidence="21">Whole body or cell culture</tissue>
    </source>
</reference>
<evidence type="ECO:0000256" key="17">
    <source>
        <dbReference type="RuleBase" id="RU000682"/>
    </source>
</evidence>
<keyword evidence="7" id="KW-0805">Transcription regulation</keyword>
<dbReference type="GO" id="GO:0005634">
    <property type="term" value="C:nucleus"/>
    <property type="evidence" value="ECO:0007669"/>
    <property type="project" value="UniProtKB-SubCell"/>
</dbReference>
<evidence type="ECO:0000256" key="11">
    <source>
        <dbReference type="ARBA" id="ARBA00023159"/>
    </source>
</evidence>
<dbReference type="Gene3D" id="2.10.110.10">
    <property type="entry name" value="Cysteine Rich Protein"/>
    <property type="match status" value="2"/>
</dbReference>
<keyword evidence="4" id="KW-0677">Repeat</keyword>
<keyword evidence="10 15" id="KW-0371">Homeobox</keyword>
<dbReference type="InterPro" id="IPR001356">
    <property type="entry name" value="HD"/>
</dbReference>
<dbReference type="FunFam" id="2.10.110.10:FF:000034">
    <property type="entry name" value="Insulin gene enhancer protein ISL"/>
    <property type="match status" value="1"/>
</dbReference>
<dbReference type="InterPro" id="IPR009057">
    <property type="entry name" value="Homeodomain-like_sf"/>
</dbReference>
<dbReference type="InterPro" id="IPR047244">
    <property type="entry name" value="ISL1/2-like_LIM1"/>
</dbReference>
<dbReference type="Pfam" id="PF00046">
    <property type="entry name" value="Homeodomain"/>
    <property type="match status" value="1"/>
</dbReference>